<evidence type="ECO:0000313" key="3">
    <source>
        <dbReference type="Proteomes" id="UP000199417"/>
    </source>
</evidence>
<reference evidence="2 3" key="1">
    <citation type="submission" date="2016-10" db="EMBL/GenBank/DDBJ databases">
        <authorList>
            <person name="de Groot N.N."/>
        </authorList>
    </citation>
    <scope>NUCLEOTIDE SEQUENCE [LARGE SCALE GENOMIC DNA]</scope>
    <source>
        <strain evidence="2 3">JCM 11308</strain>
    </source>
</reference>
<sequence>MSDFTEQATAYIDMWNETDPAARRDRVEQVFAAGSRYVDPLGVAVGHDQIDSMVGAVQQQFPGLRFALAGPIDTHHEQARFAWRLGVPGEDSLIDGFDVAELDGSGRVALVLGFLDKVPTA</sequence>
<proteinExistence type="predicted"/>
<protein>
    <submittedName>
        <fullName evidence="2">SnoaL-like domain-containing protein</fullName>
    </submittedName>
</protein>
<evidence type="ECO:0000313" key="2">
    <source>
        <dbReference type="EMBL" id="SDE02298.1"/>
    </source>
</evidence>
<dbReference type="STRING" id="168276.SAMN05444580_10910"/>
<evidence type="ECO:0000259" key="1">
    <source>
        <dbReference type="Pfam" id="PF12680"/>
    </source>
</evidence>
<feature type="domain" description="SnoaL-like" evidence="1">
    <location>
        <begin position="9"/>
        <end position="109"/>
    </location>
</feature>
<dbReference type="EMBL" id="FNAB01000009">
    <property type="protein sequence ID" value="SDE02298.1"/>
    <property type="molecule type" value="Genomic_DNA"/>
</dbReference>
<dbReference type="AlphaFoldDB" id="A0A1G6ZI29"/>
<dbReference type="Gene3D" id="3.10.450.50">
    <property type="match status" value="1"/>
</dbReference>
<organism evidence="2 3">
    <name type="scientific">Rhodococcus tukisamuensis</name>
    <dbReference type="NCBI Taxonomy" id="168276"/>
    <lineage>
        <taxon>Bacteria</taxon>
        <taxon>Bacillati</taxon>
        <taxon>Actinomycetota</taxon>
        <taxon>Actinomycetes</taxon>
        <taxon>Mycobacteriales</taxon>
        <taxon>Nocardiaceae</taxon>
        <taxon>Rhodococcus</taxon>
    </lineage>
</organism>
<dbReference type="InterPro" id="IPR037401">
    <property type="entry name" value="SnoaL-like"/>
</dbReference>
<dbReference type="Pfam" id="PF12680">
    <property type="entry name" value="SnoaL_2"/>
    <property type="match status" value="1"/>
</dbReference>
<dbReference type="Proteomes" id="UP000199417">
    <property type="component" value="Unassembled WGS sequence"/>
</dbReference>
<accession>A0A1G6ZI29</accession>
<name>A0A1G6ZI29_9NOCA</name>
<gene>
    <name evidence="2" type="ORF">SAMN05444580_10910</name>
</gene>
<keyword evidence="3" id="KW-1185">Reference proteome</keyword>
<dbReference type="InterPro" id="IPR032710">
    <property type="entry name" value="NTF2-like_dom_sf"/>
</dbReference>
<dbReference type="RefSeq" id="WP_072842795.1">
    <property type="nucleotide sequence ID" value="NZ_FNAB01000009.1"/>
</dbReference>
<dbReference type="SUPFAM" id="SSF54427">
    <property type="entry name" value="NTF2-like"/>
    <property type="match status" value="1"/>
</dbReference>